<dbReference type="Proteomes" id="UP001164929">
    <property type="component" value="Chromosome 18"/>
</dbReference>
<sequence length="37" mass="4197">MVAITFVTTGPNPHMQQQLASSCLVECRFVCWLMLKL</sequence>
<reference evidence="1 2" key="1">
    <citation type="journal article" date="2023" name="Mol. Ecol. Resour.">
        <title>Chromosome-level genome assembly of a triploid poplar Populus alba 'Berolinensis'.</title>
        <authorList>
            <person name="Chen S."/>
            <person name="Yu Y."/>
            <person name="Wang X."/>
            <person name="Wang S."/>
            <person name="Zhang T."/>
            <person name="Zhou Y."/>
            <person name="He R."/>
            <person name="Meng N."/>
            <person name="Wang Y."/>
            <person name="Liu W."/>
            <person name="Liu Z."/>
            <person name="Liu J."/>
            <person name="Guo Q."/>
            <person name="Huang H."/>
            <person name="Sederoff R.R."/>
            <person name="Wang G."/>
            <person name="Qu G."/>
            <person name="Chen S."/>
        </authorList>
    </citation>
    <scope>NUCLEOTIDE SEQUENCE [LARGE SCALE GENOMIC DNA]</scope>
    <source>
        <strain evidence="1">SC-2020</strain>
    </source>
</reference>
<evidence type="ECO:0000313" key="1">
    <source>
        <dbReference type="EMBL" id="KAJ6956826.1"/>
    </source>
</evidence>
<name>A0AAD6LCI0_9ROSI</name>
<dbReference type="EMBL" id="JAQIZT010000018">
    <property type="protein sequence ID" value="KAJ6956826.1"/>
    <property type="molecule type" value="Genomic_DNA"/>
</dbReference>
<keyword evidence="2" id="KW-1185">Reference proteome</keyword>
<protein>
    <submittedName>
        <fullName evidence="1">Uncharacterized protein</fullName>
    </submittedName>
</protein>
<proteinExistence type="predicted"/>
<comment type="caution">
    <text evidence="1">The sequence shown here is derived from an EMBL/GenBank/DDBJ whole genome shotgun (WGS) entry which is preliminary data.</text>
</comment>
<accession>A0AAD6LCI0</accession>
<evidence type="ECO:0000313" key="2">
    <source>
        <dbReference type="Proteomes" id="UP001164929"/>
    </source>
</evidence>
<organism evidence="1 2">
    <name type="scientific">Populus alba x Populus x berolinensis</name>
    <dbReference type="NCBI Taxonomy" id="444605"/>
    <lineage>
        <taxon>Eukaryota</taxon>
        <taxon>Viridiplantae</taxon>
        <taxon>Streptophyta</taxon>
        <taxon>Embryophyta</taxon>
        <taxon>Tracheophyta</taxon>
        <taxon>Spermatophyta</taxon>
        <taxon>Magnoliopsida</taxon>
        <taxon>eudicotyledons</taxon>
        <taxon>Gunneridae</taxon>
        <taxon>Pentapetalae</taxon>
        <taxon>rosids</taxon>
        <taxon>fabids</taxon>
        <taxon>Malpighiales</taxon>
        <taxon>Salicaceae</taxon>
        <taxon>Saliceae</taxon>
        <taxon>Populus</taxon>
    </lineage>
</organism>
<dbReference type="AlphaFoldDB" id="A0AAD6LCI0"/>
<gene>
    <name evidence="1" type="ORF">NC653_038897</name>
</gene>